<dbReference type="PANTHER" id="PTHR44167">
    <property type="entry name" value="OVARIAN-SPECIFIC SERINE/THREONINE-PROTEIN KINASE LOK-RELATED"/>
    <property type="match status" value="1"/>
</dbReference>
<dbReference type="OMA" id="DGEIKDH"/>
<dbReference type="GO" id="GO:0005634">
    <property type="term" value="C:nucleus"/>
    <property type="evidence" value="ECO:0007669"/>
    <property type="project" value="TreeGrafter"/>
</dbReference>
<dbReference type="VEuPathDB" id="FungiDB:SMAC_06982"/>
<gene>
    <name evidence="2" type="ORF">SMACR_06982</name>
</gene>
<evidence type="ECO:0000313" key="3">
    <source>
        <dbReference type="Proteomes" id="UP000433876"/>
    </source>
</evidence>
<evidence type="ECO:0000259" key="1">
    <source>
        <dbReference type="PROSITE" id="PS50011"/>
    </source>
</evidence>
<evidence type="ECO:0000313" key="2">
    <source>
        <dbReference type="EMBL" id="KAA8629267.1"/>
    </source>
</evidence>
<dbReference type="Pfam" id="PF00069">
    <property type="entry name" value="Pkinase"/>
    <property type="match status" value="1"/>
</dbReference>
<comment type="caution">
    <text evidence="2">The sequence shown here is derived from an EMBL/GenBank/DDBJ whole genome shotgun (WGS) entry which is preliminary data.</text>
</comment>
<dbReference type="PROSITE" id="PS50011">
    <property type="entry name" value="PROTEIN_KINASE_DOM"/>
    <property type="match status" value="1"/>
</dbReference>
<organism evidence="2 3">
    <name type="scientific">Sordaria macrospora</name>
    <dbReference type="NCBI Taxonomy" id="5147"/>
    <lineage>
        <taxon>Eukaryota</taxon>
        <taxon>Fungi</taxon>
        <taxon>Dikarya</taxon>
        <taxon>Ascomycota</taxon>
        <taxon>Pezizomycotina</taxon>
        <taxon>Sordariomycetes</taxon>
        <taxon>Sordariomycetidae</taxon>
        <taxon>Sordariales</taxon>
        <taxon>Sordariaceae</taxon>
        <taxon>Sordaria</taxon>
    </lineage>
</organism>
<dbReference type="InterPro" id="IPR000719">
    <property type="entry name" value="Prot_kinase_dom"/>
</dbReference>
<dbReference type="PANTHER" id="PTHR44167:SF24">
    <property type="entry name" value="SERINE_THREONINE-PROTEIN KINASE CHK2"/>
    <property type="match status" value="1"/>
</dbReference>
<name>A0A8S8ZF77_SORMA</name>
<feature type="domain" description="Protein kinase" evidence="1">
    <location>
        <begin position="69"/>
        <end position="271"/>
    </location>
</feature>
<dbReference type="AlphaFoldDB" id="A0A8S8ZF77"/>
<dbReference type="EMBL" id="NMPR01000143">
    <property type="protein sequence ID" value="KAA8629267.1"/>
    <property type="molecule type" value="Genomic_DNA"/>
</dbReference>
<dbReference type="GO" id="GO:0004674">
    <property type="term" value="F:protein serine/threonine kinase activity"/>
    <property type="evidence" value="ECO:0007669"/>
    <property type="project" value="TreeGrafter"/>
</dbReference>
<dbReference type="Proteomes" id="UP000433876">
    <property type="component" value="Unassembled WGS sequence"/>
</dbReference>
<protein>
    <recommendedName>
        <fullName evidence="1">Protein kinase domain-containing protein</fullName>
    </recommendedName>
</protein>
<sequence length="271" mass="30541">MAPQVKSWQDLSLLSECISPGFNNIVYTTFALVDEDDHVFFGQLSFKRKEITFDQITAALEPVPDNHIYPQLPPLTAAKFTVAPKDLGKSKVYIKRPSLSAYEDLKDQDALGSLPPQLLDEARILELTLRRPHPGIVQYYGCRVHRSHVTGLVLQKYEYNIYQYLQLGIGTIDDKDAFMDALESAVRHLHSELGVAHNDINPLNIMVNGSNKMPVLVDFGSARKIGEKLGVSRGTPGWIDEADNYTTSEVRHDVFALGKIQEWLKNPEFEM</sequence>
<dbReference type="GO" id="GO:0005524">
    <property type="term" value="F:ATP binding"/>
    <property type="evidence" value="ECO:0007669"/>
    <property type="project" value="InterPro"/>
</dbReference>
<reference evidence="2 3" key="1">
    <citation type="submission" date="2017-07" db="EMBL/GenBank/DDBJ databases">
        <title>Genome sequence of the Sordaria macrospora wild type strain R19027.</title>
        <authorList>
            <person name="Nowrousian M."/>
            <person name="Teichert I."/>
            <person name="Kueck U."/>
        </authorList>
    </citation>
    <scope>NUCLEOTIDE SEQUENCE [LARGE SCALE GENOMIC DNA]</scope>
    <source>
        <strain evidence="2 3">R19027</strain>
        <tissue evidence="2">Mycelium</tissue>
    </source>
</reference>
<proteinExistence type="predicted"/>
<accession>A0A8S8ZF77</accession>
<dbReference type="InterPro" id="IPR011009">
    <property type="entry name" value="Kinase-like_dom_sf"/>
</dbReference>
<dbReference type="GO" id="GO:0044773">
    <property type="term" value="P:mitotic DNA damage checkpoint signaling"/>
    <property type="evidence" value="ECO:0007669"/>
    <property type="project" value="TreeGrafter"/>
</dbReference>
<dbReference type="SUPFAM" id="SSF56112">
    <property type="entry name" value="Protein kinase-like (PK-like)"/>
    <property type="match status" value="1"/>
</dbReference>
<dbReference type="Gene3D" id="1.10.510.10">
    <property type="entry name" value="Transferase(Phosphotransferase) domain 1"/>
    <property type="match status" value="1"/>
</dbReference>